<feature type="domain" description="ABC-2 type transporter transmembrane" evidence="6">
    <location>
        <begin position="14"/>
        <end position="316"/>
    </location>
</feature>
<sequence>LGAPLPPQIVRTHVQFFPDMPAAEKALRRGDLNQVLVIPADYLVRGKLRRYARSSNLFSSADGRPISAWLVEGLAGRGLDSIRTARISRPTLGMDLYALNRNGVFELKDDRRELVDFMLPLAFAMLLGLSITVGGQYLLTGVAEEKESRILESILCTVTPEELLGGKLVGLGAAGLTLVGIWVAMGIPVFGAGAVLAKATLPAGIAFIALAYFLLAYLFYGSLMTGIGSVTNNMREAQQFGVWFSFLNFAPVIGMTLILARPGGPVATIMSLFPPTAATAMMLRLMAPSSVVPAWQIGISLTLLLLAAWLALAFSARVFRIGLLMYGKTPNLPEILRWAGRK</sequence>
<feature type="transmembrane region" description="Helical" evidence="5">
    <location>
        <begin position="117"/>
        <end position="139"/>
    </location>
</feature>
<name>A0A538T961_UNCEI</name>
<feature type="transmembrane region" description="Helical" evidence="5">
    <location>
        <begin position="293"/>
        <end position="319"/>
    </location>
</feature>
<dbReference type="GO" id="GO:0016020">
    <property type="term" value="C:membrane"/>
    <property type="evidence" value="ECO:0007669"/>
    <property type="project" value="UniProtKB-SubCell"/>
</dbReference>
<evidence type="ECO:0000256" key="3">
    <source>
        <dbReference type="ARBA" id="ARBA00022989"/>
    </source>
</evidence>
<evidence type="ECO:0000313" key="8">
    <source>
        <dbReference type="Proteomes" id="UP000317716"/>
    </source>
</evidence>
<dbReference type="Pfam" id="PF12698">
    <property type="entry name" value="ABC2_membrane_3"/>
    <property type="match status" value="1"/>
</dbReference>
<feature type="non-terminal residue" evidence="7">
    <location>
        <position position="1"/>
    </location>
</feature>
<evidence type="ECO:0000313" key="7">
    <source>
        <dbReference type="EMBL" id="TMQ60159.1"/>
    </source>
</evidence>
<feature type="transmembrane region" description="Helical" evidence="5">
    <location>
        <begin position="199"/>
        <end position="220"/>
    </location>
</feature>
<evidence type="ECO:0000256" key="5">
    <source>
        <dbReference type="SAM" id="Phobius"/>
    </source>
</evidence>
<reference evidence="7 8" key="1">
    <citation type="journal article" date="2019" name="Nat. Microbiol.">
        <title>Mediterranean grassland soil C-N compound turnover is dependent on rainfall and depth, and is mediated by genomically divergent microorganisms.</title>
        <authorList>
            <person name="Diamond S."/>
            <person name="Andeer P.F."/>
            <person name="Li Z."/>
            <person name="Crits-Christoph A."/>
            <person name="Burstein D."/>
            <person name="Anantharaman K."/>
            <person name="Lane K.R."/>
            <person name="Thomas B.C."/>
            <person name="Pan C."/>
            <person name="Northen T.R."/>
            <person name="Banfield J.F."/>
        </authorList>
    </citation>
    <scope>NUCLEOTIDE SEQUENCE [LARGE SCALE GENOMIC DNA]</scope>
    <source>
        <strain evidence="7">WS_2</strain>
    </source>
</reference>
<evidence type="ECO:0000256" key="4">
    <source>
        <dbReference type="ARBA" id="ARBA00023136"/>
    </source>
</evidence>
<dbReference type="GO" id="GO:0140359">
    <property type="term" value="F:ABC-type transporter activity"/>
    <property type="evidence" value="ECO:0007669"/>
    <property type="project" value="InterPro"/>
</dbReference>
<dbReference type="EMBL" id="VBOS01000029">
    <property type="protein sequence ID" value="TMQ60159.1"/>
    <property type="molecule type" value="Genomic_DNA"/>
</dbReference>
<gene>
    <name evidence="7" type="ORF">E6K72_00905</name>
</gene>
<dbReference type="AlphaFoldDB" id="A0A538T961"/>
<feature type="transmembrane region" description="Helical" evidence="5">
    <location>
        <begin position="240"/>
        <end position="259"/>
    </location>
</feature>
<accession>A0A538T961</accession>
<comment type="subcellular location">
    <subcellularLocation>
        <location evidence="1">Membrane</location>
        <topology evidence="1">Multi-pass membrane protein</topology>
    </subcellularLocation>
</comment>
<evidence type="ECO:0000256" key="2">
    <source>
        <dbReference type="ARBA" id="ARBA00022692"/>
    </source>
</evidence>
<protein>
    <submittedName>
        <fullName evidence="7">ABC transporter permease</fullName>
    </submittedName>
</protein>
<evidence type="ECO:0000259" key="6">
    <source>
        <dbReference type="Pfam" id="PF12698"/>
    </source>
</evidence>
<dbReference type="InterPro" id="IPR013525">
    <property type="entry name" value="ABC2_TM"/>
</dbReference>
<keyword evidence="2 5" id="KW-0812">Transmembrane</keyword>
<keyword evidence="3 5" id="KW-1133">Transmembrane helix</keyword>
<organism evidence="7 8">
    <name type="scientific">Eiseniibacteriota bacterium</name>
    <dbReference type="NCBI Taxonomy" id="2212470"/>
    <lineage>
        <taxon>Bacteria</taxon>
        <taxon>Candidatus Eiseniibacteriota</taxon>
    </lineage>
</organism>
<evidence type="ECO:0000256" key="1">
    <source>
        <dbReference type="ARBA" id="ARBA00004141"/>
    </source>
</evidence>
<comment type="caution">
    <text evidence="7">The sequence shown here is derived from an EMBL/GenBank/DDBJ whole genome shotgun (WGS) entry which is preliminary data.</text>
</comment>
<keyword evidence="4 5" id="KW-0472">Membrane</keyword>
<proteinExistence type="predicted"/>
<feature type="transmembrane region" description="Helical" evidence="5">
    <location>
        <begin position="168"/>
        <end position="192"/>
    </location>
</feature>
<dbReference type="Proteomes" id="UP000317716">
    <property type="component" value="Unassembled WGS sequence"/>
</dbReference>